<proteinExistence type="predicted"/>
<evidence type="ECO:0000313" key="3">
    <source>
        <dbReference type="Proteomes" id="UP000006247"/>
    </source>
</evidence>
<comment type="caution">
    <text evidence="2">The sequence shown here is derived from an EMBL/GenBank/DDBJ whole genome shotgun (WGS) entry which is preliminary data.</text>
</comment>
<dbReference type="AlphaFoldDB" id="C0E601"/>
<reference evidence="2 3" key="1">
    <citation type="submission" date="2009-01" db="EMBL/GenBank/DDBJ databases">
        <authorList>
            <person name="Fulton L."/>
            <person name="Clifton S."/>
            <person name="Chinwalla A.T."/>
            <person name="Mitreva M."/>
            <person name="Sodergren E."/>
            <person name="Weinstock G."/>
            <person name="Clifton S."/>
            <person name="Dooling D.J."/>
            <person name="Fulton B."/>
            <person name="Minx P."/>
            <person name="Pepin K.H."/>
            <person name="Johnson M."/>
            <person name="Bhonagiri V."/>
            <person name="Nash W.E."/>
            <person name="Mardis E.R."/>
            <person name="Wilson R.K."/>
        </authorList>
    </citation>
    <scope>NUCLEOTIDE SEQUENCE [LARGE SCALE GENOMIC DNA]</scope>
    <source>
        <strain evidence="2 3">ATCC 33806</strain>
    </source>
</reference>
<accession>C0E601</accession>
<gene>
    <name evidence="2" type="ORF">CORMATOL_02433</name>
</gene>
<keyword evidence="1" id="KW-1133">Transmembrane helix</keyword>
<dbReference type="EMBL" id="ACEB01000039">
    <property type="protein sequence ID" value="EEG26034.1"/>
    <property type="molecule type" value="Genomic_DNA"/>
</dbReference>
<keyword evidence="1" id="KW-0472">Membrane</keyword>
<dbReference type="HOGENOM" id="CLU_3232383_0_0_11"/>
<feature type="transmembrane region" description="Helical" evidence="1">
    <location>
        <begin position="20"/>
        <end position="41"/>
    </location>
</feature>
<protein>
    <submittedName>
        <fullName evidence="2">Uncharacterized protein</fullName>
    </submittedName>
</protein>
<name>C0E601_9CORY</name>
<sequence>MTSGPRNRTQFFQLAPVLGLAGFSWLTVKKILSVVLAVLVFGF</sequence>
<organism evidence="2 3">
    <name type="scientific">Corynebacterium matruchotii ATCC 33806</name>
    <dbReference type="NCBI Taxonomy" id="566549"/>
    <lineage>
        <taxon>Bacteria</taxon>
        <taxon>Bacillati</taxon>
        <taxon>Actinomycetota</taxon>
        <taxon>Actinomycetes</taxon>
        <taxon>Mycobacteriales</taxon>
        <taxon>Corynebacteriaceae</taxon>
        <taxon>Corynebacterium</taxon>
    </lineage>
</organism>
<dbReference type="Proteomes" id="UP000006247">
    <property type="component" value="Unassembled WGS sequence"/>
</dbReference>
<evidence type="ECO:0000256" key="1">
    <source>
        <dbReference type="SAM" id="Phobius"/>
    </source>
</evidence>
<evidence type="ECO:0000313" key="2">
    <source>
        <dbReference type="EMBL" id="EEG26034.1"/>
    </source>
</evidence>
<keyword evidence="1" id="KW-0812">Transmembrane</keyword>